<keyword evidence="2" id="KW-1185">Reference proteome</keyword>
<evidence type="ECO:0000313" key="2">
    <source>
        <dbReference type="Proteomes" id="UP001060215"/>
    </source>
</evidence>
<proteinExistence type="predicted"/>
<accession>A0ACC0HTC0</accession>
<comment type="caution">
    <text evidence="1">The sequence shown here is derived from an EMBL/GenBank/DDBJ whole genome shotgun (WGS) entry which is preliminary data.</text>
</comment>
<sequence>MVTNLHHMRDAWLNCRRYNIEEKLQVLNIMKSQKSLMYENMELELDSSERDESGEGLWSKRLKDRKHGLKMGHHSVYGQSPNLHFPTQRSLMFLEQVKFGKQNPKGTLKLAGSRTSSAKELVGHFPSVHHGVEMKLGPYGSPLLALTRQNKAAGYDVEAAVQIRDHMRGYDDTEETMYEVDVQRDWNFSQISALDQARVFKMGKKHEGLRGDEYTTDSFKGLFGSLKNDLHAYGSNRAMKKLSDIKVLTTKPSSARISYDYGKKVKCLENV</sequence>
<protein>
    <submittedName>
        <fullName evidence="1">Uncharacterized protein</fullName>
    </submittedName>
</protein>
<reference evidence="1 2" key="1">
    <citation type="journal article" date="2022" name="Plant J.">
        <title>Chromosome-level genome of Camellia lanceoleosa provides a valuable resource for understanding genome evolution and self-incompatibility.</title>
        <authorList>
            <person name="Gong W."/>
            <person name="Xiao S."/>
            <person name="Wang L."/>
            <person name="Liao Z."/>
            <person name="Chang Y."/>
            <person name="Mo W."/>
            <person name="Hu G."/>
            <person name="Li W."/>
            <person name="Zhao G."/>
            <person name="Zhu H."/>
            <person name="Hu X."/>
            <person name="Ji K."/>
            <person name="Xiang X."/>
            <person name="Song Q."/>
            <person name="Yuan D."/>
            <person name="Jin S."/>
            <person name="Zhang L."/>
        </authorList>
    </citation>
    <scope>NUCLEOTIDE SEQUENCE [LARGE SCALE GENOMIC DNA]</scope>
    <source>
        <strain evidence="1">SQ_2022a</strain>
    </source>
</reference>
<gene>
    <name evidence="1" type="ORF">LOK49_LG05G01160</name>
</gene>
<evidence type="ECO:0000313" key="1">
    <source>
        <dbReference type="EMBL" id="KAI8015984.1"/>
    </source>
</evidence>
<dbReference type="Proteomes" id="UP001060215">
    <property type="component" value="Chromosome 4"/>
</dbReference>
<dbReference type="EMBL" id="CM045761">
    <property type="protein sequence ID" value="KAI8015984.1"/>
    <property type="molecule type" value="Genomic_DNA"/>
</dbReference>
<organism evidence="1 2">
    <name type="scientific">Camellia lanceoleosa</name>
    <dbReference type="NCBI Taxonomy" id="1840588"/>
    <lineage>
        <taxon>Eukaryota</taxon>
        <taxon>Viridiplantae</taxon>
        <taxon>Streptophyta</taxon>
        <taxon>Embryophyta</taxon>
        <taxon>Tracheophyta</taxon>
        <taxon>Spermatophyta</taxon>
        <taxon>Magnoliopsida</taxon>
        <taxon>eudicotyledons</taxon>
        <taxon>Gunneridae</taxon>
        <taxon>Pentapetalae</taxon>
        <taxon>asterids</taxon>
        <taxon>Ericales</taxon>
        <taxon>Theaceae</taxon>
        <taxon>Camellia</taxon>
    </lineage>
</organism>
<name>A0ACC0HTC0_9ERIC</name>